<dbReference type="HOGENOM" id="CLU_129515_0_0_1"/>
<organism evidence="1">
    <name type="scientific">Oryza glumipatula</name>
    <dbReference type="NCBI Taxonomy" id="40148"/>
    <lineage>
        <taxon>Eukaryota</taxon>
        <taxon>Viridiplantae</taxon>
        <taxon>Streptophyta</taxon>
        <taxon>Embryophyta</taxon>
        <taxon>Tracheophyta</taxon>
        <taxon>Spermatophyta</taxon>
        <taxon>Magnoliopsida</taxon>
        <taxon>Liliopsida</taxon>
        <taxon>Poales</taxon>
        <taxon>Poaceae</taxon>
        <taxon>BOP clade</taxon>
        <taxon>Oryzoideae</taxon>
        <taxon>Oryzeae</taxon>
        <taxon>Oryzinae</taxon>
        <taxon>Oryza</taxon>
    </lineage>
</organism>
<evidence type="ECO:0000313" key="1">
    <source>
        <dbReference type="EnsemblPlants" id="OGLUM07G09290.1"/>
    </source>
</evidence>
<keyword evidence="2" id="KW-1185">Reference proteome</keyword>
<proteinExistence type="predicted"/>
<protein>
    <submittedName>
        <fullName evidence="1">Uncharacterized protein</fullName>
    </submittedName>
</protein>
<reference evidence="1" key="1">
    <citation type="submission" date="2015-04" db="UniProtKB">
        <authorList>
            <consortium name="EnsemblPlants"/>
        </authorList>
    </citation>
    <scope>IDENTIFICATION</scope>
</reference>
<evidence type="ECO:0000313" key="2">
    <source>
        <dbReference type="Proteomes" id="UP000026961"/>
    </source>
</evidence>
<dbReference type="Proteomes" id="UP000026961">
    <property type="component" value="Chromosome 7"/>
</dbReference>
<dbReference type="AlphaFoldDB" id="A0A0E0AI52"/>
<reference evidence="1" key="2">
    <citation type="submission" date="2018-05" db="EMBL/GenBank/DDBJ databases">
        <title>OgluRS3 (Oryza glumaepatula Reference Sequence Version 3).</title>
        <authorList>
            <person name="Zhang J."/>
            <person name="Kudrna D."/>
            <person name="Lee S."/>
            <person name="Talag J."/>
            <person name="Welchert J."/>
            <person name="Wing R.A."/>
        </authorList>
    </citation>
    <scope>NUCLEOTIDE SEQUENCE [LARGE SCALE GENOMIC DNA]</scope>
</reference>
<dbReference type="Gramene" id="OGLUM07G09290.1">
    <property type="protein sequence ID" value="OGLUM07G09290.1"/>
    <property type="gene ID" value="OGLUM07G09290"/>
</dbReference>
<dbReference type="EnsemblPlants" id="OGLUM07G09290.1">
    <property type="protein sequence ID" value="OGLUM07G09290.1"/>
    <property type="gene ID" value="OGLUM07G09290"/>
</dbReference>
<sequence length="117" mass="12682">MSGDSNPLLCIKACIVKLKCLDEISGIGVSPSRYSMTCCMLGLALVNGCEHRRPSFRTRQTSSILKSAWSLLSMASISLCPQVTSRRNMPNAKTSIEVDALPVRTNSGAKYPMVPTM</sequence>
<accession>A0A0E0AI52</accession>
<name>A0A0E0AI52_9ORYZ</name>